<reference evidence="2 3" key="1">
    <citation type="submission" date="2021-11" db="EMBL/GenBank/DDBJ databases">
        <title>Black yeast isolated from Biological Soil Crust.</title>
        <authorList>
            <person name="Kurbessoian T."/>
        </authorList>
    </citation>
    <scope>NUCLEOTIDE SEQUENCE [LARGE SCALE GENOMIC DNA]</scope>
    <source>
        <strain evidence="2 3">CCFEE 5522</strain>
    </source>
</reference>
<feature type="region of interest" description="Disordered" evidence="1">
    <location>
        <begin position="326"/>
        <end position="420"/>
    </location>
</feature>
<gene>
    <name evidence="2" type="ORF">LTR36_008884</name>
</gene>
<feature type="compositionally biased region" description="Low complexity" evidence="1">
    <location>
        <begin position="392"/>
        <end position="412"/>
    </location>
</feature>
<accession>A0AAV9J7D2</accession>
<dbReference type="EMBL" id="JAVFHQ010000061">
    <property type="protein sequence ID" value="KAK4540807.1"/>
    <property type="molecule type" value="Genomic_DNA"/>
</dbReference>
<evidence type="ECO:0000313" key="2">
    <source>
        <dbReference type="EMBL" id="KAK4540807.1"/>
    </source>
</evidence>
<proteinExistence type="predicted"/>
<feature type="compositionally biased region" description="Basic and acidic residues" evidence="1">
    <location>
        <begin position="332"/>
        <end position="357"/>
    </location>
</feature>
<evidence type="ECO:0000256" key="1">
    <source>
        <dbReference type="SAM" id="MobiDB-lite"/>
    </source>
</evidence>
<protein>
    <recommendedName>
        <fullName evidence="4">DUF1566 domain-containing protein</fullName>
    </recommendedName>
</protein>
<name>A0AAV9J7D2_9PEZI</name>
<dbReference type="Proteomes" id="UP001324427">
    <property type="component" value="Unassembled WGS sequence"/>
</dbReference>
<sequence>MALAACQLEAAVFWKPNTKSAVKAQQVFNIPELVEEIFTHTSPRDIRSATQTQRATSSVLDGSPKLQQKFGLRPSESGILCFPFFENWSNLLSCTVLNTDGSYNPPKTKSDCIDIVLSFHSGLLPRVGSRCREILVCQPAISEMQVSVDCCKKARIRWGGPEAASPLYGEPITPLKVKAGGITVGHVLDVAAKLVTEHRLCPNAASWQLGHDGVVNVNPSFSATVRSQRNAFPIVKGPWGSNPWLRSCQAEPEGETQLEQMGVYTAAKRKAFNAGWRIPTLAEYEANHDRYDVPIASPQDGGIYSWAPGSDALSSGGLRSVALSSGFANDSDGERSWDARASQSEDRRSVSDGHSDGDWPGTDAGGEGSSWGGLDDGEASRSGGIAGDDESASGAAADANSDGSAADDWGASVKGLNEGA</sequence>
<comment type="caution">
    <text evidence="2">The sequence shown here is derived from an EMBL/GenBank/DDBJ whole genome shotgun (WGS) entry which is preliminary data.</text>
</comment>
<evidence type="ECO:0000313" key="3">
    <source>
        <dbReference type="Proteomes" id="UP001324427"/>
    </source>
</evidence>
<organism evidence="2 3">
    <name type="scientific">Oleoguttula mirabilis</name>
    <dbReference type="NCBI Taxonomy" id="1507867"/>
    <lineage>
        <taxon>Eukaryota</taxon>
        <taxon>Fungi</taxon>
        <taxon>Dikarya</taxon>
        <taxon>Ascomycota</taxon>
        <taxon>Pezizomycotina</taxon>
        <taxon>Dothideomycetes</taxon>
        <taxon>Dothideomycetidae</taxon>
        <taxon>Mycosphaerellales</taxon>
        <taxon>Teratosphaeriaceae</taxon>
        <taxon>Oleoguttula</taxon>
    </lineage>
</organism>
<keyword evidence="3" id="KW-1185">Reference proteome</keyword>
<dbReference type="AlphaFoldDB" id="A0AAV9J7D2"/>
<evidence type="ECO:0008006" key="4">
    <source>
        <dbReference type="Google" id="ProtNLM"/>
    </source>
</evidence>